<dbReference type="InParanoid" id="B8LCG8"/>
<dbReference type="Pfam" id="PF00076">
    <property type="entry name" value="RRM_1"/>
    <property type="match status" value="1"/>
</dbReference>
<dbReference type="GO" id="GO:0003723">
    <property type="term" value="F:RNA binding"/>
    <property type="evidence" value="ECO:0007669"/>
    <property type="project" value="InterPro"/>
</dbReference>
<gene>
    <name evidence="3" type="ORF">THAPSDRAFT_25124</name>
</gene>
<dbReference type="Gene3D" id="3.30.70.330">
    <property type="match status" value="1"/>
</dbReference>
<dbReference type="GeneID" id="7442503"/>
<dbReference type="KEGG" id="tps:THAPSDRAFT_25124"/>
<name>B8LCG8_THAPS</name>
<dbReference type="InterPro" id="IPR035979">
    <property type="entry name" value="RBD_domain_sf"/>
</dbReference>
<keyword evidence="4" id="KW-1185">Reference proteome</keyword>
<accession>B8LCG8</accession>
<dbReference type="NCBIfam" id="TIGR02098">
    <property type="entry name" value="MJ0042_CXXC"/>
    <property type="match status" value="1"/>
</dbReference>
<dbReference type="InterPro" id="IPR000504">
    <property type="entry name" value="RRM_dom"/>
</dbReference>
<evidence type="ECO:0000259" key="2">
    <source>
        <dbReference type="Pfam" id="PF00076"/>
    </source>
</evidence>
<evidence type="ECO:0000256" key="1">
    <source>
        <dbReference type="SAM" id="MobiDB-lite"/>
    </source>
</evidence>
<dbReference type="HOGENOM" id="CLU_1357079_0_0_1"/>
<dbReference type="PaxDb" id="35128-Thaps25124"/>
<evidence type="ECO:0000313" key="3">
    <source>
        <dbReference type="EMBL" id="EED86896.1"/>
    </source>
</evidence>
<dbReference type="SUPFAM" id="SSF54928">
    <property type="entry name" value="RNA-binding domain, RBD"/>
    <property type="match status" value="1"/>
</dbReference>
<dbReference type="InterPro" id="IPR011723">
    <property type="entry name" value="Znf/thioredoxin_put"/>
</dbReference>
<protein>
    <recommendedName>
        <fullName evidence="2">RRM domain-containing protein</fullName>
    </recommendedName>
</protein>
<dbReference type="Proteomes" id="UP000001449">
    <property type="component" value="Chromosome 16"/>
</dbReference>
<dbReference type="EMBL" id="DS999417">
    <property type="protein sequence ID" value="EED86896.1"/>
    <property type="molecule type" value="Genomic_DNA"/>
</dbReference>
<feature type="domain" description="RRM" evidence="2">
    <location>
        <begin position="152"/>
        <end position="172"/>
    </location>
</feature>
<dbReference type="InterPro" id="IPR012677">
    <property type="entry name" value="Nucleotide-bd_a/b_plait_sf"/>
</dbReference>
<dbReference type="STRING" id="35128.B8LCG8"/>
<reference evidence="3 4" key="1">
    <citation type="journal article" date="2004" name="Science">
        <title>The genome of the diatom Thalassiosira pseudonana: ecology, evolution, and metabolism.</title>
        <authorList>
            <person name="Armbrust E.V."/>
            <person name="Berges J.A."/>
            <person name="Bowler C."/>
            <person name="Green B.R."/>
            <person name="Martinez D."/>
            <person name="Putnam N.H."/>
            <person name="Zhou S."/>
            <person name="Allen A.E."/>
            <person name="Apt K.E."/>
            <person name="Bechner M."/>
            <person name="Brzezinski M.A."/>
            <person name="Chaal B.K."/>
            <person name="Chiovitti A."/>
            <person name="Davis A.K."/>
            <person name="Demarest M.S."/>
            <person name="Detter J.C."/>
            <person name="Glavina T."/>
            <person name="Goodstein D."/>
            <person name="Hadi M.Z."/>
            <person name="Hellsten U."/>
            <person name="Hildebrand M."/>
            <person name="Jenkins B.D."/>
            <person name="Jurka J."/>
            <person name="Kapitonov V.V."/>
            <person name="Kroger N."/>
            <person name="Lau W.W."/>
            <person name="Lane T.W."/>
            <person name="Larimer F.W."/>
            <person name="Lippmeier J.C."/>
            <person name="Lucas S."/>
            <person name="Medina M."/>
            <person name="Montsant A."/>
            <person name="Obornik M."/>
            <person name="Parker M.S."/>
            <person name="Palenik B."/>
            <person name="Pazour G.J."/>
            <person name="Richardson P.M."/>
            <person name="Rynearson T.A."/>
            <person name="Saito M.A."/>
            <person name="Schwartz D.C."/>
            <person name="Thamatrakoln K."/>
            <person name="Valentin K."/>
            <person name="Vardi A."/>
            <person name="Wilkerson F.P."/>
            <person name="Rokhsar D.S."/>
        </authorList>
    </citation>
    <scope>NUCLEOTIDE SEQUENCE [LARGE SCALE GENOMIC DNA]</scope>
    <source>
        <strain evidence="3 4">CCMP1335</strain>
    </source>
</reference>
<organism evidence="3 4">
    <name type="scientific">Thalassiosira pseudonana</name>
    <name type="common">Marine diatom</name>
    <name type="synonym">Cyclotella nana</name>
    <dbReference type="NCBI Taxonomy" id="35128"/>
    <lineage>
        <taxon>Eukaryota</taxon>
        <taxon>Sar</taxon>
        <taxon>Stramenopiles</taxon>
        <taxon>Ochrophyta</taxon>
        <taxon>Bacillariophyta</taxon>
        <taxon>Coscinodiscophyceae</taxon>
        <taxon>Thalassiosirophycidae</taxon>
        <taxon>Thalassiosirales</taxon>
        <taxon>Thalassiosiraceae</taxon>
        <taxon>Thalassiosira</taxon>
    </lineage>
</organism>
<reference evidence="3 4" key="2">
    <citation type="journal article" date="2008" name="Nature">
        <title>The Phaeodactylum genome reveals the evolutionary history of diatom genomes.</title>
        <authorList>
            <person name="Bowler C."/>
            <person name="Allen A.E."/>
            <person name="Badger J.H."/>
            <person name="Grimwood J."/>
            <person name="Jabbari K."/>
            <person name="Kuo A."/>
            <person name="Maheswari U."/>
            <person name="Martens C."/>
            <person name="Maumus F."/>
            <person name="Otillar R.P."/>
            <person name="Rayko E."/>
            <person name="Salamov A."/>
            <person name="Vandepoele K."/>
            <person name="Beszteri B."/>
            <person name="Gruber A."/>
            <person name="Heijde M."/>
            <person name="Katinka M."/>
            <person name="Mock T."/>
            <person name="Valentin K."/>
            <person name="Verret F."/>
            <person name="Berges J.A."/>
            <person name="Brownlee C."/>
            <person name="Cadoret J.P."/>
            <person name="Chiovitti A."/>
            <person name="Choi C.J."/>
            <person name="Coesel S."/>
            <person name="De Martino A."/>
            <person name="Detter J.C."/>
            <person name="Durkin C."/>
            <person name="Falciatore A."/>
            <person name="Fournet J."/>
            <person name="Haruta M."/>
            <person name="Huysman M.J."/>
            <person name="Jenkins B.D."/>
            <person name="Jiroutova K."/>
            <person name="Jorgensen R.E."/>
            <person name="Joubert Y."/>
            <person name="Kaplan A."/>
            <person name="Kroger N."/>
            <person name="Kroth P.G."/>
            <person name="La Roche J."/>
            <person name="Lindquist E."/>
            <person name="Lommer M."/>
            <person name="Martin-Jezequel V."/>
            <person name="Lopez P.J."/>
            <person name="Lucas S."/>
            <person name="Mangogna M."/>
            <person name="McGinnis K."/>
            <person name="Medlin L.K."/>
            <person name="Montsant A."/>
            <person name="Oudot-Le Secq M.P."/>
            <person name="Napoli C."/>
            <person name="Obornik M."/>
            <person name="Parker M.S."/>
            <person name="Petit J.L."/>
            <person name="Porcel B.M."/>
            <person name="Poulsen N."/>
            <person name="Robison M."/>
            <person name="Rychlewski L."/>
            <person name="Rynearson T.A."/>
            <person name="Schmutz J."/>
            <person name="Shapiro H."/>
            <person name="Siaut M."/>
            <person name="Stanley M."/>
            <person name="Sussman M.R."/>
            <person name="Taylor A.R."/>
            <person name="Vardi A."/>
            <person name="von Dassow P."/>
            <person name="Vyverman W."/>
            <person name="Willis A."/>
            <person name="Wyrwicz L.S."/>
            <person name="Rokhsar D.S."/>
            <person name="Weissenbach J."/>
            <person name="Armbrust E.V."/>
            <person name="Green B.R."/>
            <person name="Van de Peer Y."/>
            <person name="Grigoriev I.V."/>
        </authorList>
    </citation>
    <scope>NUCLEOTIDE SEQUENCE [LARGE SCALE GENOMIC DNA]</scope>
    <source>
        <strain evidence="3 4">CCMP1335</strain>
    </source>
</reference>
<dbReference type="RefSeq" id="XP_002296695.1">
    <property type="nucleotide sequence ID" value="XM_002296659.1"/>
</dbReference>
<feature type="region of interest" description="Disordered" evidence="1">
    <location>
        <begin position="1"/>
        <end position="23"/>
    </location>
</feature>
<sequence length="202" mass="21974">MCLSTSDDKDNNDVPEKNKPGWDTKQHLYGLEMIEEANSSSGGSIVSVTLGADGGVVDGDSGDALPLPETYITCGKCKCLFAIAEEDLGSMGKGCRVKCTVCDNSWYQSRDRLLNIPTNGYEMLPSPKSDLERISRNLASDISPDFMGVNKVYVGNLNFDTTEEDLRKFFESKNADGDDEVKFVGKGFGDEWTGVQWKGVGG</sequence>
<proteinExistence type="predicted"/>
<evidence type="ECO:0000313" key="4">
    <source>
        <dbReference type="Proteomes" id="UP000001449"/>
    </source>
</evidence>
<dbReference type="AlphaFoldDB" id="B8LCG8"/>